<dbReference type="AlphaFoldDB" id="A0A7G6E7F0"/>
<reference evidence="3 4" key="1">
    <citation type="journal article" date="2019" name="Front. Microbiol.">
        <title>Thermoanaerosceptrum fracticalcis gen. nov. sp. nov., a Novel Fumarate-Fermenting Microorganism From a Deep Fractured Carbonate Aquifer of the US Great Basin.</title>
        <authorList>
            <person name="Hamilton-Brehm S.D."/>
            <person name="Stewart L.E."/>
            <person name="Zavarin M."/>
            <person name="Caldwell M."/>
            <person name="Lawson P.A."/>
            <person name="Onstott T.C."/>
            <person name="Grzymski J."/>
            <person name="Neveux I."/>
            <person name="Lollar B.S."/>
            <person name="Russell C.E."/>
            <person name="Moser D.P."/>
        </authorList>
    </citation>
    <scope>NUCLEOTIDE SEQUENCE [LARGE SCALE GENOMIC DNA]</scope>
    <source>
        <strain evidence="3 4">DRI-13</strain>
    </source>
</reference>
<feature type="domain" description="Diol dehydratase reactivase ATPase-like" evidence="1">
    <location>
        <begin position="275"/>
        <end position="602"/>
    </location>
</feature>
<dbReference type="InterPro" id="IPR043129">
    <property type="entry name" value="ATPase_NBD"/>
</dbReference>
<dbReference type="SUPFAM" id="SSF53067">
    <property type="entry name" value="Actin-like ATPase domain"/>
    <property type="match status" value="2"/>
</dbReference>
<dbReference type="SUPFAM" id="SSF53901">
    <property type="entry name" value="Thiolase-like"/>
    <property type="match status" value="1"/>
</dbReference>
<evidence type="ECO:0000259" key="1">
    <source>
        <dbReference type="Pfam" id="PF08841"/>
    </source>
</evidence>
<dbReference type="InterPro" id="IPR030994">
    <property type="entry name" value="DDR_dom"/>
</dbReference>
<organism evidence="3 4">
    <name type="scientific">Thermanaerosceptrum fracticalcis</name>
    <dbReference type="NCBI Taxonomy" id="1712410"/>
    <lineage>
        <taxon>Bacteria</taxon>
        <taxon>Bacillati</taxon>
        <taxon>Bacillota</taxon>
        <taxon>Clostridia</taxon>
        <taxon>Eubacteriales</taxon>
        <taxon>Peptococcaceae</taxon>
        <taxon>Thermanaerosceptrum</taxon>
    </lineage>
</organism>
<evidence type="ECO:0000313" key="4">
    <source>
        <dbReference type="Proteomes" id="UP000515847"/>
    </source>
</evidence>
<dbReference type="EMBL" id="CP045798">
    <property type="protein sequence ID" value="QNB48004.1"/>
    <property type="molecule type" value="Genomic_DNA"/>
</dbReference>
<dbReference type="InterPro" id="IPR028975">
    <property type="entry name" value="DDRA_swiveling_dom_sf"/>
</dbReference>
<dbReference type="InterPro" id="IPR009191">
    <property type="entry name" value="DDRA"/>
</dbReference>
<dbReference type="Pfam" id="PF18427">
    <property type="entry name" value="DDR_swiveling"/>
    <property type="match status" value="1"/>
</dbReference>
<name>A0A7G6E7F0_THEFR</name>
<accession>A0A7G6E7F0</accession>
<dbReference type="Gene3D" id="3.90.470.30">
    <property type="match status" value="1"/>
</dbReference>
<dbReference type="InterPro" id="IPR016039">
    <property type="entry name" value="Thiolase-like"/>
</dbReference>
<dbReference type="Pfam" id="PF08841">
    <property type="entry name" value="DDR"/>
    <property type="match status" value="1"/>
</dbReference>
<dbReference type="NCBIfam" id="TIGR04491">
    <property type="entry name" value="reactive_PduG"/>
    <property type="match status" value="1"/>
</dbReference>
<dbReference type="OrthoDB" id="4676896at2"/>
<dbReference type="InterPro" id="IPR040916">
    <property type="entry name" value="DDR_swiveling"/>
</dbReference>
<evidence type="ECO:0000259" key="2">
    <source>
        <dbReference type="Pfam" id="PF18427"/>
    </source>
</evidence>
<gene>
    <name evidence="3" type="ORF">BR63_18095</name>
</gene>
<keyword evidence="4" id="KW-1185">Reference proteome</keyword>
<proteinExistence type="predicted"/>
<dbReference type="Gene3D" id="3.50.30.70">
    <property type="entry name" value="Swiveling domain of dehydratase reactivase alpha subunit"/>
    <property type="match status" value="1"/>
</dbReference>
<dbReference type="RefSeq" id="WP_034420511.1">
    <property type="nucleotide sequence ID" value="NZ_CP045798.1"/>
</dbReference>
<evidence type="ECO:0000313" key="3">
    <source>
        <dbReference type="EMBL" id="QNB48004.1"/>
    </source>
</evidence>
<sequence length="608" mass="64091">MTVIAGVDIGNSTTEVCLASIDPGGQVNYLASSTVKTTGIKGTLDNLPGVVMAIQEALEKAGIQARDLSLIRLNEATPVIGDVAMETITETIITESTMIGHNPATPGGIGLGTGITTLIKHLPAKNKGEEVICVIPAEVDYEEAAALINEATARGIQVRGAVAQNDDAVLIVNRLKGKIPVVDEVSQIERVPLGMPAAVEVAEPGQAVQTLANPYGIATVFKLSPEETKMVVPIARALMGNRSAVVIRTPRGDVKERKIPAGSLIIQGTKHKETVDIEEGSEAIMATVKKLAPLADVYGEPGTNVGGMLEKVRSVMSSLTGQDRSEMKIQDILAVDTIVPQKVRGGVAGEFAMESAIGLAAMVKTNRLPMEQIAAQLTRELGVKTVIAGVEANMALQGALTTPGTAKPLAILDLGGGSSDGALITRDGQVHAVHLAGAGDMVTMLINSELGLEDLNLAEEIKKYSLGKVESLFHLRLEDGTVRFFEKSLPPQLFARVVIIRNGEDMVPIPAQHSLEKIRNVRREAKKKVFVTNALRALQEITPTGNIRHLEYVVLVGGSALDFEIPGMISDALAEYGIVCGQGNIRGTEGPRNAVATGLVLSFLDGKG</sequence>
<dbReference type="SUPFAM" id="SSF82317">
    <property type="entry name" value="Swiveling domain of dehydratase reactivase alpha subunit"/>
    <property type="match status" value="1"/>
</dbReference>
<dbReference type="Proteomes" id="UP000515847">
    <property type="component" value="Chromosome"/>
</dbReference>
<feature type="domain" description="DD-reactivating factor swiveling" evidence="2">
    <location>
        <begin position="93"/>
        <end position="254"/>
    </location>
</feature>
<protein>
    <submittedName>
        <fullName evidence="3">Diol dehydratase reactivase subunit alpha</fullName>
    </submittedName>
</protein>
<dbReference type="Gene3D" id="2.40.50.140">
    <property type="entry name" value="Nucleic acid-binding proteins"/>
    <property type="match status" value="1"/>
</dbReference>
<dbReference type="KEGG" id="tfr:BR63_18095"/>
<dbReference type="Gene3D" id="3.30.420.40">
    <property type="match status" value="2"/>
</dbReference>
<dbReference type="InterPro" id="IPR012340">
    <property type="entry name" value="NA-bd_OB-fold"/>
</dbReference>
<dbReference type="GO" id="GO:0016746">
    <property type="term" value="F:acyltransferase activity"/>
    <property type="evidence" value="ECO:0007669"/>
    <property type="project" value="InterPro"/>
</dbReference>